<evidence type="ECO:0000313" key="5">
    <source>
        <dbReference type="EMBL" id="SER76990.1"/>
    </source>
</evidence>
<name>A0A1H9RVX6_9MICO</name>
<dbReference type="CDD" id="cd00063">
    <property type="entry name" value="FN3"/>
    <property type="match status" value="1"/>
</dbReference>
<dbReference type="Proteomes" id="UP000199019">
    <property type="component" value="Unassembled WGS sequence"/>
</dbReference>
<protein>
    <submittedName>
        <fullName evidence="5">Murein DD-endopeptidase MepM and murein hydrolase activator NlpD, contain LysM domain</fullName>
    </submittedName>
</protein>
<organism evidence="5 6">
    <name type="scientific">Pedococcus cremeus</name>
    <dbReference type="NCBI Taxonomy" id="587636"/>
    <lineage>
        <taxon>Bacteria</taxon>
        <taxon>Bacillati</taxon>
        <taxon>Actinomycetota</taxon>
        <taxon>Actinomycetes</taxon>
        <taxon>Micrococcales</taxon>
        <taxon>Intrasporangiaceae</taxon>
        <taxon>Pedococcus</taxon>
    </lineage>
</organism>
<dbReference type="OrthoDB" id="4862095at2"/>
<dbReference type="RefSeq" id="WP_091756058.1">
    <property type="nucleotide sequence ID" value="NZ_FOHB01000001.1"/>
</dbReference>
<dbReference type="InterPro" id="IPR050570">
    <property type="entry name" value="Cell_wall_metabolism_enzyme"/>
</dbReference>
<accession>A0A1H9RVX6</accession>
<dbReference type="PANTHER" id="PTHR21666">
    <property type="entry name" value="PEPTIDASE-RELATED"/>
    <property type="match status" value="1"/>
</dbReference>
<evidence type="ECO:0000313" key="6">
    <source>
        <dbReference type="Proteomes" id="UP000199019"/>
    </source>
</evidence>
<dbReference type="PROSITE" id="PS50853">
    <property type="entry name" value="FN3"/>
    <property type="match status" value="1"/>
</dbReference>
<dbReference type="SUPFAM" id="SSF51261">
    <property type="entry name" value="Duplicated hybrid motif"/>
    <property type="match status" value="1"/>
</dbReference>
<sequence length="362" mass="38681">MGMPVGAQGKNRRPWAAAVAGLAGTLAATSALALATPQPVREPAPPKRVVALALPRAAGPAVELQQVASRAPAPNRRHPFSNPVWSPVRESSKITCVRTNCTGRDGKPFHGYWAIEFIGRRGAPVYAAGAGVFHIGARQASCSTTPGKMAEGTWAWVDHGGGLVSRYHHLDRITAREGQLVTPSTRIGTMGHWGDMLPCTTDYLHYEVRYGGVKGTRIDPKALRVCTPSGPVTMPKVFGTTSFDRLQRGRSWTPSASSSCVTSLWNHTPSAPRLAVAPRSSGAGLGWGRPPAGTTSVRVSYEVWSPSQHRFGVPRYTTFSGKRSSGTLGPLSNGRTYRVAVAFRNAYGFSAWSTSRTVVPGR</sequence>
<dbReference type="InterPro" id="IPR013783">
    <property type="entry name" value="Ig-like_fold"/>
</dbReference>
<dbReference type="CDD" id="cd12797">
    <property type="entry name" value="M23_peptidase"/>
    <property type="match status" value="1"/>
</dbReference>
<reference evidence="6" key="1">
    <citation type="submission" date="2016-10" db="EMBL/GenBank/DDBJ databases">
        <authorList>
            <person name="Varghese N."/>
            <person name="Submissions S."/>
        </authorList>
    </citation>
    <scope>NUCLEOTIDE SEQUENCE [LARGE SCALE GENOMIC DNA]</scope>
    <source>
        <strain evidence="6">CGMCC 1.6963</strain>
    </source>
</reference>
<dbReference type="InterPro" id="IPR011055">
    <property type="entry name" value="Dup_hybrid_motif"/>
</dbReference>
<proteinExistence type="predicted"/>
<dbReference type="SUPFAM" id="SSF49265">
    <property type="entry name" value="Fibronectin type III"/>
    <property type="match status" value="1"/>
</dbReference>
<feature type="signal peptide" evidence="3">
    <location>
        <begin position="1"/>
        <end position="33"/>
    </location>
</feature>
<evidence type="ECO:0000256" key="1">
    <source>
        <dbReference type="ARBA" id="ARBA00023295"/>
    </source>
</evidence>
<feature type="domain" description="Fibronectin type-III" evidence="4">
    <location>
        <begin position="268"/>
        <end position="362"/>
    </location>
</feature>
<dbReference type="Pfam" id="PF01551">
    <property type="entry name" value="Peptidase_M23"/>
    <property type="match status" value="1"/>
</dbReference>
<dbReference type="GO" id="GO:0016798">
    <property type="term" value="F:hydrolase activity, acting on glycosyl bonds"/>
    <property type="evidence" value="ECO:0007669"/>
    <property type="project" value="UniProtKB-KW"/>
</dbReference>
<dbReference type="Gene3D" id="2.70.70.10">
    <property type="entry name" value="Glucose Permease (Domain IIA)"/>
    <property type="match status" value="1"/>
</dbReference>
<keyword evidence="3" id="KW-0732">Signal</keyword>
<dbReference type="GO" id="GO:0004222">
    <property type="term" value="F:metalloendopeptidase activity"/>
    <property type="evidence" value="ECO:0007669"/>
    <property type="project" value="TreeGrafter"/>
</dbReference>
<dbReference type="GO" id="GO:0000272">
    <property type="term" value="P:polysaccharide catabolic process"/>
    <property type="evidence" value="ECO:0007669"/>
    <property type="project" value="UniProtKB-KW"/>
</dbReference>
<dbReference type="EMBL" id="FOHB01000001">
    <property type="protein sequence ID" value="SER76990.1"/>
    <property type="molecule type" value="Genomic_DNA"/>
</dbReference>
<dbReference type="STRING" id="587636.SAMN05216199_1149"/>
<keyword evidence="6" id="KW-1185">Reference proteome</keyword>
<keyword evidence="2" id="KW-0119">Carbohydrate metabolism</keyword>
<keyword evidence="2" id="KW-0624">Polysaccharide degradation</keyword>
<evidence type="ECO:0000259" key="4">
    <source>
        <dbReference type="PROSITE" id="PS50853"/>
    </source>
</evidence>
<dbReference type="PANTHER" id="PTHR21666:SF270">
    <property type="entry name" value="MUREIN HYDROLASE ACTIVATOR ENVC"/>
    <property type="match status" value="1"/>
</dbReference>
<keyword evidence="1" id="KW-0326">Glycosidase</keyword>
<dbReference type="Gene3D" id="2.60.40.10">
    <property type="entry name" value="Immunoglobulins"/>
    <property type="match status" value="1"/>
</dbReference>
<evidence type="ECO:0000256" key="2">
    <source>
        <dbReference type="ARBA" id="ARBA00023326"/>
    </source>
</evidence>
<keyword evidence="5" id="KW-0378">Hydrolase</keyword>
<dbReference type="AlphaFoldDB" id="A0A1H9RVX6"/>
<dbReference type="InterPro" id="IPR003961">
    <property type="entry name" value="FN3_dom"/>
</dbReference>
<gene>
    <name evidence="5" type="ORF">SAMN05216199_1149</name>
</gene>
<dbReference type="InterPro" id="IPR016047">
    <property type="entry name" value="M23ase_b-sheet_dom"/>
</dbReference>
<evidence type="ECO:0000256" key="3">
    <source>
        <dbReference type="SAM" id="SignalP"/>
    </source>
</evidence>
<feature type="chain" id="PRO_5038661827" evidence="3">
    <location>
        <begin position="34"/>
        <end position="362"/>
    </location>
</feature>
<dbReference type="InterPro" id="IPR036116">
    <property type="entry name" value="FN3_sf"/>
</dbReference>